<organism evidence="6 7">
    <name type="scientific">Sulfuricaulis limicola</name>
    <dbReference type="NCBI Taxonomy" id="1620215"/>
    <lineage>
        <taxon>Bacteria</taxon>
        <taxon>Pseudomonadati</taxon>
        <taxon>Pseudomonadota</taxon>
        <taxon>Gammaproteobacteria</taxon>
        <taxon>Acidiferrobacterales</taxon>
        <taxon>Acidiferrobacteraceae</taxon>
        <taxon>Sulfuricaulis</taxon>
    </lineage>
</organism>
<dbReference type="Pfam" id="PF00393">
    <property type="entry name" value="6PGD"/>
    <property type="match status" value="1"/>
</dbReference>
<evidence type="ECO:0000256" key="1">
    <source>
        <dbReference type="ARBA" id="ARBA00004959"/>
    </source>
</evidence>
<dbReference type="NCBIfam" id="NF007161">
    <property type="entry name" value="PRK09599.1"/>
    <property type="match status" value="1"/>
</dbReference>
<dbReference type="SUPFAM" id="SSF48179">
    <property type="entry name" value="6-phosphogluconate dehydrogenase C-terminal domain-like"/>
    <property type="match status" value="1"/>
</dbReference>
<dbReference type="GO" id="GO:0006098">
    <property type="term" value="P:pentose-phosphate shunt"/>
    <property type="evidence" value="ECO:0007669"/>
    <property type="project" value="UniProtKB-UniPathway"/>
</dbReference>
<dbReference type="SMART" id="SM01350">
    <property type="entry name" value="6PGD"/>
    <property type="match status" value="1"/>
</dbReference>
<keyword evidence="7" id="KW-1185">Reference proteome</keyword>
<dbReference type="InterPro" id="IPR008927">
    <property type="entry name" value="6-PGluconate_DH-like_C_sf"/>
</dbReference>
<evidence type="ECO:0000256" key="3">
    <source>
        <dbReference type="ARBA" id="ARBA00023002"/>
    </source>
</evidence>
<dbReference type="EMBL" id="AP014879">
    <property type="protein sequence ID" value="BAV33095.1"/>
    <property type="molecule type" value="Genomic_DNA"/>
</dbReference>
<dbReference type="InterPro" id="IPR006115">
    <property type="entry name" value="6PGDH_NADP-bd"/>
</dbReference>
<dbReference type="Proteomes" id="UP000243180">
    <property type="component" value="Chromosome"/>
</dbReference>
<dbReference type="NCBIfam" id="TIGR00872">
    <property type="entry name" value="gnd_rel"/>
    <property type="match status" value="1"/>
</dbReference>
<comment type="pathway">
    <text evidence="1">Carbohydrate degradation; pentose phosphate pathway.</text>
</comment>
<dbReference type="InterPro" id="IPR004849">
    <property type="entry name" value="6DGDH_YqeC"/>
</dbReference>
<dbReference type="PRINTS" id="PR00076">
    <property type="entry name" value="6PGDHDRGNASE"/>
</dbReference>
<dbReference type="InterPro" id="IPR013328">
    <property type="entry name" value="6PGD_dom2"/>
</dbReference>
<name>A0A1B4XE62_9GAMM</name>
<dbReference type="PANTHER" id="PTHR11811">
    <property type="entry name" value="6-PHOSPHOGLUCONATE DEHYDROGENASE"/>
    <property type="match status" value="1"/>
</dbReference>
<dbReference type="Pfam" id="PF03446">
    <property type="entry name" value="NAD_binding_2"/>
    <property type="match status" value="1"/>
</dbReference>
<dbReference type="InterPro" id="IPR002204">
    <property type="entry name" value="3-OH-isobutyrate_DH-rel_CS"/>
</dbReference>
<evidence type="ECO:0000259" key="5">
    <source>
        <dbReference type="SMART" id="SM01350"/>
    </source>
</evidence>
<dbReference type="AlphaFoldDB" id="A0A1B4XE62"/>
<dbReference type="KEGG" id="slim:SCL_0775"/>
<dbReference type="FunCoup" id="A0A1B4XE62">
    <property type="interactions" value="448"/>
</dbReference>
<dbReference type="RefSeq" id="WP_172425911.1">
    <property type="nucleotide sequence ID" value="NZ_AP014879.1"/>
</dbReference>
<dbReference type="PROSITE" id="PS00895">
    <property type="entry name" value="3_HYDROXYISOBUT_DH"/>
    <property type="match status" value="1"/>
</dbReference>
<comment type="similarity">
    <text evidence="2">Belongs to the 6-phosphogluconate dehydrogenase family.</text>
</comment>
<evidence type="ECO:0000256" key="4">
    <source>
        <dbReference type="ARBA" id="ARBA00023064"/>
    </source>
</evidence>
<dbReference type="UniPathway" id="UPA00115"/>
<evidence type="ECO:0000256" key="2">
    <source>
        <dbReference type="ARBA" id="ARBA00008419"/>
    </source>
</evidence>
<reference evidence="6 7" key="1">
    <citation type="submission" date="2015-05" db="EMBL/GenBank/DDBJ databases">
        <title>Complete genome sequence of a sulfur-oxidizing gammaproteobacterium strain HA5.</title>
        <authorList>
            <person name="Miura A."/>
            <person name="Kojima H."/>
            <person name="Fukui M."/>
        </authorList>
    </citation>
    <scope>NUCLEOTIDE SEQUENCE [LARGE SCALE GENOMIC DNA]</scope>
    <source>
        <strain evidence="6 7">HA5</strain>
    </source>
</reference>
<dbReference type="Gene3D" id="3.40.50.720">
    <property type="entry name" value="NAD(P)-binding Rossmann-like Domain"/>
    <property type="match status" value="1"/>
</dbReference>
<keyword evidence="3" id="KW-0560">Oxidoreductase</keyword>
<gene>
    <name evidence="6" type="ORF">SCL_0775</name>
</gene>
<dbReference type="InParanoid" id="A0A1B4XE62"/>
<sequence>MELGLIGLGRMGANMARRLRKGGIGVVAWNRNADVTKDLANETGLKAANSLEDLVSRLKTPRIVWLMLPAGDVTQQHLDQLAPRLAPGDIVVDGANSYYKDSMRRGQALAAKKLHYIDAGVSGGVWGLENGYALMLGGEKAAMEHLTPIIKVLAPAPDKGWLHCGPVGSGHFVKMVHNGIEYGMMQAYAEGFALMKAREDFKLDLGAVAEMWRHGSVVRSWLLDLTAEFLALDQELQGIAPYVADSGEGRWTALEGIEQGVPTPVMSLALMMRFASQGKDEYADRLLAMMRRGFGGHATKEKTK</sequence>
<dbReference type="GO" id="GO:0016054">
    <property type="term" value="P:organic acid catabolic process"/>
    <property type="evidence" value="ECO:0007669"/>
    <property type="project" value="UniProtKB-ARBA"/>
</dbReference>
<dbReference type="InterPro" id="IPR006114">
    <property type="entry name" value="6PGDH_C"/>
</dbReference>
<dbReference type="InterPro" id="IPR006183">
    <property type="entry name" value="Pgluconate_DH"/>
</dbReference>
<dbReference type="GO" id="GO:0004616">
    <property type="term" value="F:phosphogluconate dehydrogenase (decarboxylating) activity"/>
    <property type="evidence" value="ECO:0007669"/>
    <property type="project" value="InterPro"/>
</dbReference>
<dbReference type="InterPro" id="IPR036291">
    <property type="entry name" value="NAD(P)-bd_dom_sf"/>
</dbReference>
<dbReference type="GO" id="GO:0050661">
    <property type="term" value="F:NADP binding"/>
    <property type="evidence" value="ECO:0007669"/>
    <property type="project" value="InterPro"/>
</dbReference>
<accession>A0A1B4XE62</accession>
<feature type="domain" description="6-phosphogluconate dehydrogenase C-terminal" evidence="5">
    <location>
        <begin position="170"/>
        <end position="299"/>
    </location>
</feature>
<evidence type="ECO:0000313" key="7">
    <source>
        <dbReference type="Proteomes" id="UP000243180"/>
    </source>
</evidence>
<dbReference type="SUPFAM" id="SSF51735">
    <property type="entry name" value="NAD(P)-binding Rossmann-fold domains"/>
    <property type="match status" value="1"/>
</dbReference>
<proteinExistence type="inferred from homology"/>
<dbReference type="Gene3D" id="1.10.1040.10">
    <property type="entry name" value="N-(1-d-carboxylethyl)-l-norvaline Dehydrogenase, domain 2"/>
    <property type="match status" value="1"/>
</dbReference>
<protein>
    <submittedName>
        <fullName evidence="6">6-phosphogluconate dehydrogenase</fullName>
    </submittedName>
</protein>
<dbReference type="GO" id="GO:0019521">
    <property type="term" value="P:D-gluconate metabolic process"/>
    <property type="evidence" value="ECO:0007669"/>
    <property type="project" value="UniProtKB-KW"/>
</dbReference>
<keyword evidence="4" id="KW-0311">Gluconate utilization</keyword>
<evidence type="ECO:0000313" key="6">
    <source>
        <dbReference type="EMBL" id="BAV33095.1"/>
    </source>
</evidence>